<evidence type="ECO:0000313" key="1">
    <source>
        <dbReference type="EMBL" id="BAC95634.1"/>
    </source>
</evidence>
<evidence type="ECO:0000313" key="2">
    <source>
        <dbReference type="Proteomes" id="UP000002675"/>
    </source>
</evidence>
<gene>
    <name evidence="1" type="ordered locus">VV2871</name>
</gene>
<sequence length="43" mass="4617">MALKAFSGDAVPVISWPMALPMLLVPKSNAMMVRDINNLSQTG</sequence>
<dbReference type="EMBL" id="BA000037">
    <property type="protein sequence ID" value="BAC95634.1"/>
    <property type="molecule type" value="Genomic_DNA"/>
</dbReference>
<reference evidence="1 2" key="1">
    <citation type="journal article" date="2003" name="Genome Res.">
        <title>Comparative genome analysis of Vibrio vulnificus, a marine pathogen.</title>
        <authorList>
            <person name="Chen C.Y."/>
            <person name="Wu K.M."/>
            <person name="Chang Y.C."/>
            <person name="Chang C.H."/>
            <person name="Tsai H.C."/>
            <person name="Liao T.L."/>
            <person name="Liu Y.M."/>
            <person name="Chen H.J."/>
            <person name="Shen A.B."/>
            <person name="Li J.C."/>
            <person name="Su T.L."/>
            <person name="Shao C.P."/>
            <person name="Lee C.T."/>
            <person name="Hor L.I."/>
            <person name="Tsai S.F."/>
        </authorList>
    </citation>
    <scope>NUCLEOTIDE SEQUENCE [LARGE SCALE GENOMIC DNA]</scope>
    <source>
        <strain evidence="1 2">YJ016</strain>
    </source>
</reference>
<dbReference type="Proteomes" id="UP000002675">
    <property type="component" value="Chromosome I"/>
</dbReference>
<proteinExistence type="predicted"/>
<name>Q7MHJ9_VIBVY</name>
<dbReference type="KEGG" id="vvy:VV2871"/>
<protein>
    <submittedName>
        <fullName evidence="1">Uncharacterized protein</fullName>
    </submittedName>
</protein>
<dbReference type="HOGENOM" id="CLU_3259468_0_0_6"/>
<dbReference type="AlphaFoldDB" id="Q7MHJ9"/>
<organism evidence="1 2">
    <name type="scientific">Vibrio vulnificus (strain YJ016)</name>
    <dbReference type="NCBI Taxonomy" id="196600"/>
    <lineage>
        <taxon>Bacteria</taxon>
        <taxon>Pseudomonadati</taxon>
        <taxon>Pseudomonadota</taxon>
        <taxon>Gammaproteobacteria</taxon>
        <taxon>Vibrionales</taxon>
        <taxon>Vibrionaceae</taxon>
        <taxon>Vibrio</taxon>
    </lineage>
</organism>
<accession>Q7MHJ9</accession>